<dbReference type="AlphaFoldDB" id="A0A382YK45"/>
<evidence type="ECO:0000313" key="2">
    <source>
        <dbReference type="EMBL" id="SVD83667.1"/>
    </source>
</evidence>
<evidence type="ECO:0008006" key="3">
    <source>
        <dbReference type="Google" id="ProtNLM"/>
    </source>
</evidence>
<keyword evidence="1" id="KW-0472">Membrane</keyword>
<protein>
    <recommendedName>
        <fullName evidence="3">ABC-2 type transporter domain-containing protein</fullName>
    </recommendedName>
</protein>
<proteinExistence type="predicted"/>
<reference evidence="2" key="1">
    <citation type="submission" date="2018-05" db="EMBL/GenBank/DDBJ databases">
        <authorList>
            <person name="Lanie J.A."/>
            <person name="Ng W.-L."/>
            <person name="Kazmierczak K.M."/>
            <person name="Andrzejewski T.M."/>
            <person name="Davidsen T.M."/>
            <person name="Wayne K.J."/>
            <person name="Tettelin H."/>
            <person name="Glass J.I."/>
            <person name="Rusch D."/>
            <person name="Podicherti R."/>
            <person name="Tsui H.-C.T."/>
            <person name="Winkler M.E."/>
        </authorList>
    </citation>
    <scope>NUCLEOTIDE SEQUENCE</scope>
</reference>
<feature type="non-terminal residue" evidence="2">
    <location>
        <position position="1"/>
    </location>
</feature>
<feature type="transmembrane region" description="Helical" evidence="1">
    <location>
        <begin position="50"/>
        <end position="74"/>
    </location>
</feature>
<organism evidence="2">
    <name type="scientific">marine metagenome</name>
    <dbReference type="NCBI Taxonomy" id="408172"/>
    <lineage>
        <taxon>unclassified sequences</taxon>
        <taxon>metagenomes</taxon>
        <taxon>ecological metagenomes</taxon>
    </lineage>
</organism>
<feature type="transmembrane region" description="Helical" evidence="1">
    <location>
        <begin position="20"/>
        <end position="38"/>
    </location>
</feature>
<feature type="transmembrane region" description="Helical" evidence="1">
    <location>
        <begin position="132"/>
        <end position="155"/>
    </location>
</feature>
<sequence length="164" mass="18498">MVLRHLYLLKTSWPRLLELMYWPTVQMILWGLVSTFLLTNSSWVAQASGVLLAGVILWDVLFRGQLGLSLVFIEEMWSRNLGHLFSSPLRPWELIVALMMISLLRTLIGMGSAVGFSILLYHFSIFDLGLSLLAFFFNLIFMGWAVGLVVCGLVLRYGLGAESL</sequence>
<evidence type="ECO:0000256" key="1">
    <source>
        <dbReference type="SAM" id="Phobius"/>
    </source>
</evidence>
<accession>A0A382YK45</accession>
<keyword evidence="1" id="KW-1133">Transmembrane helix</keyword>
<keyword evidence="1" id="KW-0812">Transmembrane</keyword>
<name>A0A382YK45_9ZZZZ</name>
<gene>
    <name evidence="2" type="ORF">METZ01_LOCUS436521</name>
</gene>
<feature type="non-terminal residue" evidence="2">
    <location>
        <position position="164"/>
    </location>
</feature>
<feature type="transmembrane region" description="Helical" evidence="1">
    <location>
        <begin position="94"/>
        <end position="120"/>
    </location>
</feature>
<dbReference type="EMBL" id="UINC01176506">
    <property type="protein sequence ID" value="SVD83667.1"/>
    <property type="molecule type" value="Genomic_DNA"/>
</dbReference>